<dbReference type="Proteomes" id="UP000190834">
    <property type="component" value="Unassembled WGS sequence"/>
</dbReference>
<dbReference type="AlphaFoldDB" id="A0A1T4Q5C8"/>
<accession>A0A1T4Q5C8</accession>
<evidence type="ECO:0000313" key="2">
    <source>
        <dbReference type="Proteomes" id="UP000190834"/>
    </source>
</evidence>
<keyword evidence="2" id="KW-1185">Reference proteome</keyword>
<dbReference type="EMBL" id="FUXB01000009">
    <property type="protein sequence ID" value="SJZ98428.1"/>
    <property type="molecule type" value="Genomic_DNA"/>
</dbReference>
<gene>
    <name evidence="1" type="ORF">SAMN02745782_01986</name>
</gene>
<sequence length="56" mass="6493">MGRYHLIKPYLESGELIAPFERIPSGLGYDLICPKGHEVRPRFSAFFQWIKNQVGE</sequence>
<reference evidence="2" key="1">
    <citation type="submission" date="2017-02" db="EMBL/GenBank/DDBJ databases">
        <authorList>
            <person name="Varghese N."/>
            <person name="Submissions S."/>
        </authorList>
    </citation>
    <scope>NUCLEOTIDE SEQUENCE [LARGE SCALE GENOMIC DNA]</scope>
    <source>
        <strain evidence="2">DSM 19608</strain>
    </source>
</reference>
<protein>
    <submittedName>
        <fullName evidence="1">LysR family transcriptional regulator, D-serine deaminase activator</fullName>
    </submittedName>
</protein>
<evidence type="ECO:0000313" key="1">
    <source>
        <dbReference type="EMBL" id="SJZ98428.1"/>
    </source>
</evidence>
<organism evidence="1 2">
    <name type="scientific">Vibrio cincinnatiensis DSM 19608</name>
    <dbReference type="NCBI Taxonomy" id="1123491"/>
    <lineage>
        <taxon>Bacteria</taxon>
        <taxon>Pseudomonadati</taxon>
        <taxon>Pseudomonadota</taxon>
        <taxon>Gammaproteobacteria</taxon>
        <taxon>Vibrionales</taxon>
        <taxon>Vibrionaceae</taxon>
        <taxon>Vibrio</taxon>
    </lineage>
</organism>
<name>A0A1T4Q5C8_VIBCI</name>
<proteinExistence type="predicted"/>